<dbReference type="InterPro" id="IPR000477">
    <property type="entry name" value="RT_dom"/>
</dbReference>
<comment type="similarity">
    <text evidence="1">Belongs to the bacterial reverse transcriptase family.</text>
</comment>
<reference evidence="3 4" key="1">
    <citation type="submission" date="2017-08" db="EMBL/GenBank/DDBJ databases">
        <authorList>
            <person name="de Groot N.N."/>
        </authorList>
    </citation>
    <scope>NUCLEOTIDE SEQUENCE [LARGE SCALE GENOMIC DNA]</scope>
    <source>
        <strain evidence="3 4">JC85</strain>
    </source>
</reference>
<dbReference type="InterPro" id="IPR051083">
    <property type="entry name" value="GrpII_Intron_Splice-Mob/Def"/>
</dbReference>
<keyword evidence="3" id="KW-0808">Transferase</keyword>
<dbReference type="OrthoDB" id="9793236at2"/>
<dbReference type="InterPro" id="IPR013597">
    <property type="entry name" value="Mat_intron_G2"/>
</dbReference>
<dbReference type="PANTHER" id="PTHR34047:SF8">
    <property type="entry name" value="PROTEIN YKFC"/>
    <property type="match status" value="1"/>
</dbReference>
<feature type="domain" description="Reverse transcriptase" evidence="2">
    <location>
        <begin position="82"/>
        <end position="343"/>
    </location>
</feature>
<dbReference type="InterPro" id="IPR043502">
    <property type="entry name" value="DNA/RNA_pol_sf"/>
</dbReference>
<organism evidence="3 4">
    <name type="scientific">Rhizobium subbaraonis</name>
    <dbReference type="NCBI Taxonomy" id="908946"/>
    <lineage>
        <taxon>Bacteria</taxon>
        <taxon>Pseudomonadati</taxon>
        <taxon>Pseudomonadota</taxon>
        <taxon>Alphaproteobacteria</taxon>
        <taxon>Hyphomicrobiales</taxon>
        <taxon>Rhizobiaceae</taxon>
        <taxon>Rhizobium/Agrobacterium group</taxon>
        <taxon>Rhizobium</taxon>
    </lineage>
</organism>
<proteinExistence type="inferred from homology"/>
<dbReference type="AlphaFoldDB" id="A0A285V302"/>
<dbReference type="GO" id="GO:0003964">
    <property type="term" value="F:RNA-directed DNA polymerase activity"/>
    <property type="evidence" value="ECO:0007669"/>
    <property type="project" value="UniProtKB-KW"/>
</dbReference>
<keyword evidence="3" id="KW-0548">Nucleotidyltransferase</keyword>
<dbReference type="CDD" id="cd01651">
    <property type="entry name" value="RT_G2_intron"/>
    <property type="match status" value="1"/>
</dbReference>
<dbReference type="NCBIfam" id="TIGR04416">
    <property type="entry name" value="group_II_RT_mat"/>
    <property type="match status" value="1"/>
</dbReference>
<keyword evidence="4" id="KW-1185">Reference proteome</keyword>
<evidence type="ECO:0000256" key="1">
    <source>
        <dbReference type="ARBA" id="ARBA00034120"/>
    </source>
</evidence>
<dbReference type="Proteomes" id="UP000219167">
    <property type="component" value="Unassembled WGS sequence"/>
</dbReference>
<dbReference type="InterPro" id="IPR030931">
    <property type="entry name" value="Group_II_RT_mat"/>
</dbReference>
<protein>
    <submittedName>
        <fullName evidence="3">Group II intron reverse transcriptase/maturase</fullName>
    </submittedName>
</protein>
<evidence type="ECO:0000313" key="3">
    <source>
        <dbReference type="EMBL" id="SOC46871.1"/>
    </source>
</evidence>
<evidence type="ECO:0000259" key="2">
    <source>
        <dbReference type="PROSITE" id="PS50878"/>
    </source>
</evidence>
<dbReference type="RefSeq" id="WP_097142801.1">
    <property type="nucleotide sequence ID" value="NZ_OBQD01000025.1"/>
</dbReference>
<accession>A0A285V302</accession>
<gene>
    <name evidence="3" type="ORF">SAMN05892877_1252</name>
</gene>
<dbReference type="SUPFAM" id="SSF56672">
    <property type="entry name" value="DNA/RNA polymerases"/>
    <property type="match status" value="1"/>
</dbReference>
<dbReference type="EMBL" id="OBQD01000025">
    <property type="protein sequence ID" value="SOC46871.1"/>
    <property type="molecule type" value="Genomic_DNA"/>
</dbReference>
<dbReference type="Pfam" id="PF08388">
    <property type="entry name" value="GIIM"/>
    <property type="match status" value="1"/>
</dbReference>
<dbReference type="PANTHER" id="PTHR34047">
    <property type="entry name" value="NUCLEAR INTRON MATURASE 1, MITOCHONDRIAL-RELATED"/>
    <property type="match status" value="1"/>
</dbReference>
<name>A0A285V302_9HYPH</name>
<keyword evidence="3" id="KW-0695">RNA-directed DNA polymerase</keyword>
<dbReference type="PROSITE" id="PS50878">
    <property type="entry name" value="RT_POL"/>
    <property type="match status" value="1"/>
</dbReference>
<dbReference type="Pfam" id="PF00078">
    <property type="entry name" value="RVT_1"/>
    <property type="match status" value="1"/>
</dbReference>
<sequence length="508" mass="58625">MSDTVNTEFILDMQRKLYRWSAASPERRFADLFNIVCDRGTLLHAWQRLARNRGSNTPGTDGVTRKAVEGRPDGVAGFLEEIRQDLRQGTYRPEPVRQRLIPKPGKPGKFRPLGIPTLKDRLVQMALKLVVEPIFEADFYSTSYGFRPGRSTHDALAKVRHRLDPTKAGPSRTRFVIEGDIKGCFDAIDHHVLMERVRRHIRDRKVLRLVLAFLKADIMIEGNRRHPVTGTPQGGIVSPLLANVYLTAIDERYRRWIPNPRDKTPVRARQRLQTDYQRGRPGFYVVRYADDFVVLVQGTQKDAEDERLALAQFLKEELRMELSMEKTKITDVREGFDFLGYRVAQEKMPSTGRYVGMLFIPKGKPQFLRDKIKARVRETPTGVTLAALVDNLNPVIVGWRNYYRYATRSGKEFGKLDWWLYWRLKSWLGKKHGKASGRTLRRIYTVPGTGKDGGWQSGAKKLARFADTKRLRYPDRGLRIPNGWDDPDERFLKGADKFWEATRALETL</sequence>
<evidence type="ECO:0000313" key="4">
    <source>
        <dbReference type="Proteomes" id="UP000219167"/>
    </source>
</evidence>